<evidence type="ECO:0000313" key="2">
    <source>
        <dbReference type="Proteomes" id="UP000005408"/>
    </source>
</evidence>
<keyword evidence="2" id="KW-1185">Reference proteome</keyword>
<name>A0A8W8NXB3_MAGGI</name>
<accession>A0A8W8NXB3</accession>
<reference evidence="1" key="1">
    <citation type="submission" date="2022-08" db="UniProtKB">
        <authorList>
            <consortium name="EnsemblMetazoa"/>
        </authorList>
    </citation>
    <scope>IDENTIFICATION</scope>
    <source>
        <strain evidence="1">05x7-T-G4-1.051#20</strain>
    </source>
</reference>
<protein>
    <submittedName>
        <fullName evidence="1">Uncharacterized protein</fullName>
    </submittedName>
</protein>
<dbReference type="EnsemblMetazoa" id="G7906.1">
    <property type="protein sequence ID" value="G7906.1:cds"/>
    <property type="gene ID" value="G7906"/>
</dbReference>
<dbReference type="AlphaFoldDB" id="A0A8W8NXB3"/>
<organism evidence="1 2">
    <name type="scientific">Magallana gigas</name>
    <name type="common">Pacific oyster</name>
    <name type="synonym">Crassostrea gigas</name>
    <dbReference type="NCBI Taxonomy" id="29159"/>
    <lineage>
        <taxon>Eukaryota</taxon>
        <taxon>Metazoa</taxon>
        <taxon>Spiralia</taxon>
        <taxon>Lophotrochozoa</taxon>
        <taxon>Mollusca</taxon>
        <taxon>Bivalvia</taxon>
        <taxon>Autobranchia</taxon>
        <taxon>Pteriomorphia</taxon>
        <taxon>Ostreida</taxon>
        <taxon>Ostreoidea</taxon>
        <taxon>Ostreidae</taxon>
        <taxon>Magallana</taxon>
    </lineage>
</organism>
<dbReference type="Proteomes" id="UP000005408">
    <property type="component" value="Unassembled WGS sequence"/>
</dbReference>
<proteinExistence type="predicted"/>
<sequence>HKVMMLDKDGVFLSYILSMPLETMITTNSLRFDFNTHCLWVGSVSDGRVRAYRYLKRQDALLDASPCEMFPLDMTPFPLSLALSDFDPDTLN</sequence>
<evidence type="ECO:0000313" key="1">
    <source>
        <dbReference type="EnsemblMetazoa" id="G7906.1:cds"/>
    </source>
</evidence>